<dbReference type="Proteomes" id="UP000694720">
    <property type="component" value="Unplaced"/>
</dbReference>
<feature type="transmembrane region" description="Helical" evidence="1">
    <location>
        <begin position="188"/>
        <end position="209"/>
    </location>
</feature>
<feature type="transmembrane region" description="Helical" evidence="1">
    <location>
        <begin position="142"/>
        <end position="168"/>
    </location>
</feature>
<keyword evidence="1" id="KW-0812">Transmembrane</keyword>
<sequence length="229" mass="25006">MWALEPTMWPKGRSMFLPLGTEEDEPPLRAQPGWEPTSGGRPEFFSRCTRGGLGLASCHLLGLVLPRRAHFRPRPSLCLGYVYVPCLDGLCPDLAETPVSCGPFSWQEQHASTPILEPSPVWLLRGGAVGTRRFQSLDEARVLSLFSLLQLMIFNVGATLLYITAFITCSASVELTSLKGTRRYNQQAAASFFSCLVMIAYGVSAFFSFQAWRGVGSNAATSQMAGGYA</sequence>
<evidence type="ECO:0000256" key="1">
    <source>
        <dbReference type="SAM" id="Phobius"/>
    </source>
</evidence>
<keyword evidence="1" id="KW-0472">Membrane</keyword>
<evidence type="ECO:0000313" key="3">
    <source>
        <dbReference type="Proteomes" id="UP000694720"/>
    </source>
</evidence>
<reference evidence="2" key="1">
    <citation type="submission" date="2025-08" db="UniProtKB">
        <authorList>
            <consortium name="Ensembl"/>
        </authorList>
    </citation>
    <scope>IDENTIFICATION</scope>
</reference>
<protein>
    <recommendedName>
        <fullName evidence="4">Plasmolipin</fullName>
    </recommendedName>
</protein>
<dbReference type="Ensembl" id="ENSSSCT00035085081.1">
    <property type="protein sequence ID" value="ENSSSCP00035035403.1"/>
    <property type="gene ID" value="ENSSSCG00035063272.1"/>
</dbReference>
<evidence type="ECO:0000313" key="2">
    <source>
        <dbReference type="Ensembl" id="ENSSSCP00035035403.1"/>
    </source>
</evidence>
<dbReference type="AlphaFoldDB" id="A0A8D1AJD3"/>
<evidence type="ECO:0008006" key="4">
    <source>
        <dbReference type="Google" id="ProtNLM"/>
    </source>
</evidence>
<accession>A0A8D1AJD3</accession>
<name>A0A8D1AJD3_PIG</name>
<proteinExistence type="predicted"/>
<keyword evidence="1" id="KW-1133">Transmembrane helix</keyword>
<organism evidence="2 3">
    <name type="scientific">Sus scrofa</name>
    <name type="common">Pig</name>
    <dbReference type="NCBI Taxonomy" id="9823"/>
    <lineage>
        <taxon>Eukaryota</taxon>
        <taxon>Metazoa</taxon>
        <taxon>Chordata</taxon>
        <taxon>Craniata</taxon>
        <taxon>Vertebrata</taxon>
        <taxon>Euteleostomi</taxon>
        <taxon>Mammalia</taxon>
        <taxon>Eutheria</taxon>
        <taxon>Laurasiatheria</taxon>
        <taxon>Artiodactyla</taxon>
        <taxon>Suina</taxon>
        <taxon>Suidae</taxon>
        <taxon>Sus</taxon>
    </lineage>
</organism>